<gene>
    <name evidence="1" type="ORF">M8818_007404</name>
</gene>
<dbReference type="Proteomes" id="UP001320706">
    <property type="component" value="Unassembled WGS sequence"/>
</dbReference>
<accession>A0ACC3S363</accession>
<comment type="caution">
    <text evidence="1">The sequence shown here is derived from an EMBL/GenBank/DDBJ whole genome shotgun (WGS) entry which is preliminary data.</text>
</comment>
<evidence type="ECO:0000313" key="1">
    <source>
        <dbReference type="EMBL" id="KAK8194216.1"/>
    </source>
</evidence>
<proteinExistence type="predicted"/>
<name>A0ACC3S363_9PEZI</name>
<reference evidence="1" key="1">
    <citation type="submission" date="2024-02" db="EMBL/GenBank/DDBJ databases">
        <title>Metagenome Assembled Genome of Zalaria obscura JY119.</title>
        <authorList>
            <person name="Vighnesh L."/>
            <person name="Jagadeeshwari U."/>
            <person name="Venkata Ramana C."/>
            <person name="Sasikala C."/>
        </authorList>
    </citation>
    <scope>NUCLEOTIDE SEQUENCE</scope>
    <source>
        <strain evidence="1">JY119</strain>
    </source>
</reference>
<organism evidence="1 2">
    <name type="scientific">Zalaria obscura</name>
    <dbReference type="NCBI Taxonomy" id="2024903"/>
    <lineage>
        <taxon>Eukaryota</taxon>
        <taxon>Fungi</taxon>
        <taxon>Dikarya</taxon>
        <taxon>Ascomycota</taxon>
        <taxon>Pezizomycotina</taxon>
        <taxon>Dothideomycetes</taxon>
        <taxon>Dothideomycetidae</taxon>
        <taxon>Dothideales</taxon>
        <taxon>Zalariaceae</taxon>
        <taxon>Zalaria</taxon>
    </lineage>
</organism>
<protein>
    <submittedName>
        <fullName evidence="1">Uncharacterized protein</fullName>
    </submittedName>
</protein>
<evidence type="ECO:0000313" key="2">
    <source>
        <dbReference type="Proteomes" id="UP001320706"/>
    </source>
</evidence>
<dbReference type="EMBL" id="JAMKPW020000043">
    <property type="protein sequence ID" value="KAK8194216.1"/>
    <property type="molecule type" value="Genomic_DNA"/>
</dbReference>
<keyword evidence="2" id="KW-1185">Reference proteome</keyword>
<sequence length="463" mass="52858">MSDLTAHDTGLDLERLRGQDNYNTWCRDFQLLAELKGVWELYVGEDVILTKPNRAQYHIKPLATVSEDQEMIDKPDKDTPALIAQYRLELEEYERNHKRVRLARALLPYWVDPSIRGQIIKIDSPKTMWDHLKSQYKMHGSRALDLALDKYENCTLDQCQEIQIYINRLTGLRQDVKEAGGEIGEAQFISKLIRGLTDKFQPFIDQYYFLQGTIGFTNNSIHDITSRLLTFESKINHASDRTVFAAYNKDNAANKSKNKSYHGQGRSNGGRDNKIKCTHCDKWHSGICFKKFPEVKTELDRLKAAKEKTDGKPEKKYEDNENKGRPAERRKLAASIIADRDEFLQKLTQARKDEPTKITTAPMFHLNSHSSDWPSDEESTENLTQNDGWVTKPKKTIKINVTTTTNHIATHNKFALLNVEEPSISSQNPEPTMIHSSSTSTLILPSTPIPTAADTLIQVPKAD</sequence>